<accession>A0A2R6NTH1</accession>
<comment type="caution">
    <text evidence="2">The sequence shown here is derived from an EMBL/GenBank/DDBJ whole genome shotgun (WGS) entry which is preliminary data.</text>
</comment>
<feature type="compositionally biased region" description="Low complexity" evidence="1">
    <location>
        <begin position="27"/>
        <end position="42"/>
    </location>
</feature>
<name>A0A2R6NTH1_9APHY</name>
<dbReference type="EMBL" id="MLYV02000850">
    <property type="protein sequence ID" value="PSR76297.1"/>
    <property type="molecule type" value="Genomic_DNA"/>
</dbReference>
<feature type="region of interest" description="Disordered" evidence="1">
    <location>
        <begin position="92"/>
        <end position="128"/>
    </location>
</feature>
<organism evidence="2 3">
    <name type="scientific">Hermanssonia centrifuga</name>
    <dbReference type="NCBI Taxonomy" id="98765"/>
    <lineage>
        <taxon>Eukaryota</taxon>
        <taxon>Fungi</taxon>
        <taxon>Dikarya</taxon>
        <taxon>Basidiomycota</taxon>
        <taxon>Agaricomycotina</taxon>
        <taxon>Agaricomycetes</taxon>
        <taxon>Polyporales</taxon>
        <taxon>Meruliaceae</taxon>
        <taxon>Hermanssonia</taxon>
    </lineage>
</organism>
<feature type="compositionally biased region" description="Basic and acidic residues" evidence="1">
    <location>
        <begin position="44"/>
        <end position="58"/>
    </location>
</feature>
<dbReference type="AlphaFoldDB" id="A0A2R6NTH1"/>
<feature type="compositionally biased region" description="Low complexity" evidence="1">
    <location>
        <begin position="96"/>
        <end position="109"/>
    </location>
</feature>
<dbReference type="Proteomes" id="UP000186601">
    <property type="component" value="Unassembled WGS sequence"/>
</dbReference>
<dbReference type="OrthoDB" id="2564465at2759"/>
<evidence type="ECO:0000256" key="1">
    <source>
        <dbReference type="SAM" id="MobiDB-lite"/>
    </source>
</evidence>
<keyword evidence="3" id="KW-1185">Reference proteome</keyword>
<gene>
    <name evidence="2" type="ORF">PHLCEN_2v8529</name>
</gene>
<proteinExistence type="predicted"/>
<evidence type="ECO:0000313" key="2">
    <source>
        <dbReference type="EMBL" id="PSR76297.1"/>
    </source>
</evidence>
<feature type="region of interest" description="Disordered" evidence="1">
    <location>
        <begin position="23"/>
        <end position="74"/>
    </location>
</feature>
<protein>
    <submittedName>
        <fullName evidence="2">Uncharacterized protein</fullName>
    </submittedName>
</protein>
<evidence type="ECO:0000313" key="3">
    <source>
        <dbReference type="Proteomes" id="UP000186601"/>
    </source>
</evidence>
<sequence length="166" mass="17960">MTGHCKMPYKAATEGSNTAAIVEANDPSITTTSITGTPSSPTTEDEHSNRRPLAERLLPKPRKTGVDDMLDTPDVPTLARVMRVDSSPRCWSVQVTSTPSRGPSSLSSSWTKKQRQNSARHAANKAAKVEIEAERLARLQREPEMARIAEQQSGVFGEEAANGACD</sequence>
<reference evidence="2 3" key="1">
    <citation type="submission" date="2018-02" db="EMBL/GenBank/DDBJ databases">
        <title>Genome sequence of the basidiomycete white-rot fungus Phlebia centrifuga.</title>
        <authorList>
            <person name="Granchi Z."/>
            <person name="Peng M."/>
            <person name="de Vries R.P."/>
            <person name="Hilden K."/>
            <person name="Makela M.R."/>
            <person name="Grigoriev I."/>
            <person name="Riley R."/>
        </authorList>
    </citation>
    <scope>NUCLEOTIDE SEQUENCE [LARGE SCALE GENOMIC DNA]</scope>
    <source>
        <strain evidence="2 3">FBCC195</strain>
    </source>
</reference>